<accession>A0A0K0EQ39</accession>
<name>A0A0K0EQ39_STRER</name>
<dbReference type="InterPro" id="IPR023346">
    <property type="entry name" value="Lysozyme-like_dom_sf"/>
</dbReference>
<feature type="signal peptide" evidence="1">
    <location>
        <begin position="1"/>
        <end position="20"/>
    </location>
</feature>
<evidence type="ECO:0000313" key="3">
    <source>
        <dbReference type="WBParaSite" id="SSTP_0001156800.1"/>
    </source>
</evidence>
<feature type="domain" description="Glycoside hydrolase family 19 catalytic" evidence="2">
    <location>
        <begin position="210"/>
        <end position="346"/>
    </location>
</feature>
<evidence type="ECO:0000259" key="2">
    <source>
        <dbReference type="Pfam" id="PF00182"/>
    </source>
</evidence>
<dbReference type="WBParaSite" id="SSTP_0001156800.1">
    <property type="protein sequence ID" value="SSTP_0001156800.1"/>
    <property type="gene ID" value="SSTP_0001156800"/>
</dbReference>
<organism evidence="3">
    <name type="scientific">Strongyloides stercoralis</name>
    <name type="common">Threadworm</name>
    <dbReference type="NCBI Taxonomy" id="6248"/>
    <lineage>
        <taxon>Eukaryota</taxon>
        <taxon>Metazoa</taxon>
        <taxon>Ecdysozoa</taxon>
        <taxon>Nematoda</taxon>
        <taxon>Chromadorea</taxon>
        <taxon>Rhabditida</taxon>
        <taxon>Tylenchina</taxon>
        <taxon>Panagrolaimomorpha</taxon>
        <taxon>Strongyloidoidea</taxon>
        <taxon>Strongyloididae</taxon>
        <taxon>Strongyloides</taxon>
    </lineage>
</organism>
<dbReference type="SUPFAM" id="SSF53955">
    <property type="entry name" value="Lysozyme-like"/>
    <property type="match status" value="1"/>
</dbReference>
<proteinExistence type="predicted"/>
<sequence>MIIYNIIYLLLLLFIIHIYCKCPQHIIYGEYPKDGCMIAKDPNKMPRSPIEKWFKRKHFNELFPRANLGIGPHPCLPYSYEAFIIAARYFPEFGSSTKKIRGIKNEVLQKRDVATFFAHIIQETGENNYEYFNSSLTEEEALKCFHQGGLYNWFEGGPNSKLLRANKTYTIKDGDYCSNDGKYCSETPDSKFWYPCNKEKKIIDGIRMNRGCYFGRGPLQLSWNYNYGQFQYWLHSKNIDVDLLNNPNLLIKKLDPPLAMLASLWFYMTPQPPKPSMHSIITGKWLSSVKNRKVGYKDSVFGPTSLVINYECFGEQRDEIVGGPGENRRIKAYRWFSKYFNITTGSEKTITCKNMVENFEGISHNHSWQPNWSSTWKPEPCDCTPTQYNGALPYYDPKVYIDSNYSEINEQNRLRCIYSIYKNPKRFNMDENNSPCIKHKIKLKLSKYGVE</sequence>
<dbReference type="GO" id="GO:0004568">
    <property type="term" value="F:chitinase activity"/>
    <property type="evidence" value="ECO:0007669"/>
    <property type="project" value="InterPro"/>
</dbReference>
<dbReference type="Pfam" id="PF00182">
    <property type="entry name" value="Glyco_hydro_19"/>
    <property type="match status" value="1"/>
</dbReference>
<protein>
    <submittedName>
        <fullName evidence="3">Glyco_hydro_19_cat domain-containing protein</fullName>
    </submittedName>
</protein>
<evidence type="ECO:0000256" key="1">
    <source>
        <dbReference type="SAM" id="SignalP"/>
    </source>
</evidence>
<dbReference type="InterPro" id="IPR000726">
    <property type="entry name" value="Glyco_hydro_19_cat"/>
</dbReference>
<dbReference type="STRING" id="6248.A0A0K0EQ39"/>
<dbReference type="GO" id="GO:0016998">
    <property type="term" value="P:cell wall macromolecule catabolic process"/>
    <property type="evidence" value="ECO:0007669"/>
    <property type="project" value="InterPro"/>
</dbReference>
<dbReference type="PANTHER" id="PTHR47836:SF1">
    <property type="entry name" value="GLYCO_HYDRO_19_CAT DOMAIN-CONTAINING PROTEIN"/>
    <property type="match status" value="1"/>
</dbReference>
<dbReference type="CDD" id="cd00325">
    <property type="entry name" value="chitinase_GH19"/>
    <property type="match status" value="1"/>
</dbReference>
<dbReference type="Gene3D" id="1.10.530.10">
    <property type="match status" value="1"/>
</dbReference>
<feature type="chain" id="PRO_5005328602" evidence="1">
    <location>
        <begin position="21"/>
        <end position="451"/>
    </location>
</feature>
<dbReference type="AlphaFoldDB" id="A0A0K0EQ39"/>
<keyword evidence="1" id="KW-0732">Signal</keyword>
<dbReference type="GO" id="GO:0006032">
    <property type="term" value="P:chitin catabolic process"/>
    <property type="evidence" value="ECO:0007669"/>
    <property type="project" value="InterPro"/>
</dbReference>
<reference evidence="3" key="1">
    <citation type="submission" date="2015-08" db="UniProtKB">
        <authorList>
            <consortium name="WormBaseParasite"/>
        </authorList>
    </citation>
    <scope>IDENTIFICATION</scope>
</reference>
<dbReference type="PANTHER" id="PTHR47836">
    <property type="entry name" value="PROTEIN CBG09520-RELATED"/>
    <property type="match status" value="1"/>
</dbReference>
<dbReference type="Gene3D" id="3.30.20.10">
    <property type="entry name" value="Endochitinase, domain 2"/>
    <property type="match status" value="1"/>
</dbReference>